<sequence length="159" mass="18799">MVLPFVIQLNDDENIYDLDDVVEVLNFRPEVWAKDEEEVKQMWHPEGKNEDIHAVGSTEAFQTVFNKLPESIFEWCKDLTGGRDFWKRREDDDYHREEEIREYQMKALALGVAVDAGLWKERLGLWSPEGLYYRPLIMWGRRMNRGRRAVGIVGVVREV</sequence>
<proteinExistence type="predicted"/>
<reference evidence="1" key="1">
    <citation type="submission" date="2020-05" db="EMBL/GenBank/DDBJ databases">
        <title>Phylogenomic resolution of chytrid fungi.</title>
        <authorList>
            <person name="Stajich J.E."/>
            <person name="Amses K."/>
            <person name="Simmons R."/>
            <person name="Seto K."/>
            <person name="Myers J."/>
            <person name="Bonds A."/>
            <person name="Quandt C.A."/>
            <person name="Barry K."/>
            <person name="Liu P."/>
            <person name="Grigoriev I."/>
            <person name="Longcore J.E."/>
            <person name="James T.Y."/>
        </authorList>
    </citation>
    <scope>NUCLEOTIDE SEQUENCE</scope>
    <source>
        <strain evidence="1">JEL0318</strain>
    </source>
</reference>
<evidence type="ECO:0000313" key="2">
    <source>
        <dbReference type="Proteomes" id="UP001212841"/>
    </source>
</evidence>
<gene>
    <name evidence="1" type="ORF">HK097_009167</name>
</gene>
<protein>
    <submittedName>
        <fullName evidence="1">Uncharacterized protein</fullName>
    </submittedName>
</protein>
<dbReference type="EMBL" id="JADGJD010000588">
    <property type="protein sequence ID" value="KAJ3049843.1"/>
    <property type="molecule type" value="Genomic_DNA"/>
</dbReference>
<dbReference type="AlphaFoldDB" id="A0AAD5S9C1"/>
<evidence type="ECO:0000313" key="1">
    <source>
        <dbReference type="EMBL" id="KAJ3049843.1"/>
    </source>
</evidence>
<accession>A0AAD5S9C1</accession>
<comment type="caution">
    <text evidence="1">The sequence shown here is derived from an EMBL/GenBank/DDBJ whole genome shotgun (WGS) entry which is preliminary data.</text>
</comment>
<keyword evidence="2" id="KW-1185">Reference proteome</keyword>
<name>A0AAD5S9C1_9FUNG</name>
<dbReference type="Proteomes" id="UP001212841">
    <property type="component" value="Unassembled WGS sequence"/>
</dbReference>
<organism evidence="1 2">
    <name type="scientific">Rhizophlyctis rosea</name>
    <dbReference type="NCBI Taxonomy" id="64517"/>
    <lineage>
        <taxon>Eukaryota</taxon>
        <taxon>Fungi</taxon>
        <taxon>Fungi incertae sedis</taxon>
        <taxon>Chytridiomycota</taxon>
        <taxon>Chytridiomycota incertae sedis</taxon>
        <taxon>Chytridiomycetes</taxon>
        <taxon>Rhizophlyctidales</taxon>
        <taxon>Rhizophlyctidaceae</taxon>
        <taxon>Rhizophlyctis</taxon>
    </lineage>
</organism>